<protein>
    <submittedName>
        <fullName evidence="2">Uncharacterized protein</fullName>
    </submittedName>
</protein>
<sequence length="119" mass="13835">MKKKLTAMNGKITENQITFTVGEAITYLRPAEQILVDSDQISFIYLMEDQEDYSYIAFPEETWELLKTAVKNKLSVWLSFNNEQVELSQFTEELDYIISNIRGNGNYGDQMVSKVEENF</sequence>
<dbReference type="EMBL" id="JAVGVR010000001">
    <property type="protein sequence ID" value="MDQ6596564.1"/>
    <property type="molecule type" value="Genomic_DNA"/>
</dbReference>
<keyword evidence="4" id="KW-1185">Reference proteome</keyword>
<accession>A0A4R5VL64</accession>
<dbReference type="RefSeq" id="WP_133338362.1">
    <property type="nucleotide sequence ID" value="NZ_JAVGVR010000001.1"/>
</dbReference>
<reference evidence="2 3" key="1">
    <citation type="submission" date="2019-03" db="EMBL/GenBank/DDBJ databases">
        <title>Bacillus niacini sp. nov. a Nicotinate-Metabolizing Mesophile Isolated from Soil.</title>
        <authorList>
            <person name="Zhang G."/>
        </authorList>
    </citation>
    <scope>NUCLEOTIDE SEQUENCE [LARGE SCALE GENOMIC DNA]</scope>
    <source>
        <strain evidence="2 3">WN066</strain>
    </source>
</reference>
<organism evidence="2 3">
    <name type="scientific">Bacillus salipaludis</name>
    <dbReference type="NCBI Taxonomy" id="2547811"/>
    <lineage>
        <taxon>Bacteria</taxon>
        <taxon>Bacillati</taxon>
        <taxon>Bacillota</taxon>
        <taxon>Bacilli</taxon>
        <taxon>Bacillales</taxon>
        <taxon>Bacillaceae</taxon>
        <taxon>Bacillus</taxon>
    </lineage>
</organism>
<comment type="caution">
    <text evidence="2">The sequence shown here is derived from an EMBL/GenBank/DDBJ whole genome shotgun (WGS) entry which is preliminary data.</text>
</comment>
<evidence type="ECO:0000313" key="1">
    <source>
        <dbReference type="EMBL" id="MDQ6596564.1"/>
    </source>
</evidence>
<name>A0A4R5VL64_9BACI</name>
<proteinExistence type="predicted"/>
<dbReference type="Proteomes" id="UP000295132">
    <property type="component" value="Unassembled WGS sequence"/>
</dbReference>
<reference evidence="1" key="2">
    <citation type="submission" date="2023-08" db="EMBL/GenBank/DDBJ databases">
        <title>Nitrogen cycling bacteria in agricultural field soils.</title>
        <authorList>
            <person name="Jang J."/>
        </authorList>
    </citation>
    <scope>NUCLEOTIDE SEQUENCE</scope>
    <source>
        <strain evidence="1">PS3-36</strain>
    </source>
</reference>
<dbReference type="AlphaFoldDB" id="A0A4R5VL64"/>
<gene>
    <name evidence="2" type="ORF">E2K98_23035</name>
    <name evidence="1" type="ORF">RCG21_09270</name>
</gene>
<dbReference type="Pfam" id="PF19785">
    <property type="entry name" value="UPF0738"/>
    <property type="match status" value="1"/>
</dbReference>
<dbReference type="EMBL" id="SMYO01000013">
    <property type="protein sequence ID" value="TDK58521.1"/>
    <property type="molecule type" value="Genomic_DNA"/>
</dbReference>
<evidence type="ECO:0000313" key="4">
    <source>
        <dbReference type="Proteomes" id="UP001178888"/>
    </source>
</evidence>
<evidence type="ECO:0000313" key="3">
    <source>
        <dbReference type="Proteomes" id="UP000295132"/>
    </source>
</evidence>
<evidence type="ECO:0000313" key="2">
    <source>
        <dbReference type="EMBL" id="TDK58521.1"/>
    </source>
</evidence>
<dbReference type="Proteomes" id="UP001178888">
    <property type="component" value="Unassembled WGS sequence"/>
</dbReference>
<dbReference type="InterPro" id="IPR020908">
    <property type="entry name" value="UPF0738"/>
</dbReference>